<reference evidence="10 11" key="1">
    <citation type="submission" date="2018-11" db="EMBL/GenBank/DDBJ databases">
        <authorList>
            <person name="Da X."/>
        </authorList>
    </citation>
    <scope>NUCLEOTIDE SEQUENCE [LARGE SCALE GENOMIC DNA]</scope>
    <source>
        <strain evidence="10 11">S14-144</strain>
    </source>
</reference>
<name>A0A3G8ZUG7_9ACTN</name>
<dbReference type="PRINTS" id="PR01506">
    <property type="entry name" value="TATBPROTEIN"/>
</dbReference>
<keyword evidence="6 9" id="KW-1133">Transmembrane helix</keyword>
<protein>
    <recommendedName>
        <fullName evidence="9">Sec-independent protein translocase protein TatB</fullName>
    </recommendedName>
</protein>
<keyword evidence="7 9" id="KW-0811">Translocation</keyword>
<dbReference type="RefSeq" id="WP_124799034.1">
    <property type="nucleotide sequence ID" value="NZ_CP034170.1"/>
</dbReference>
<dbReference type="NCBIfam" id="TIGR01410">
    <property type="entry name" value="tatB"/>
    <property type="match status" value="1"/>
</dbReference>
<dbReference type="OrthoDB" id="3267321at2"/>
<evidence type="ECO:0000256" key="3">
    <source>
        <dbReference type="ARBA" id="ARBA00022475"/>
    </source>
</evidence>
<keyword evidence="11" id="KW-1185">Reference proteome</keyword>
<evidence type="ECO:0000313" key="10">
    <source>
        <dbReference type="EMBL" id="AZI58124.1"/>
    </source>
</evidence>
<keyword evidence="5 9" id="KW-0653">Protein transport</keyword>
<dbReference type="EMBL" id="CP034170">
    <property type="protein sequence ID" value="AZI58124.1"/>
    <property type="molecule type" value="Genomic_DNA"/>
</dbReference>
<evidence type="ECO:0000256" key="6">
    <source>
        <dbReference type="ARBA" id="ARBA00022989"/>
    </source>
</evidence>
<evidence type="ECO:0000256" key="9">
    <source>
        <dbReference type="HAMAP-Rule" id="MF_00237"/>
    </source>
</evidence>
<keyword evidence="3 9" id="KW-1003">Cell membrane</keyword>
<evidence type="ECO:0000313" key="11">
    <source>
        <dbReference type="Proteomes" id="UP000268084"/>
    </source>
</evidence>
<evidence type="ECO:0000256" key="4">
    <source>
        <dbReference type="ARBA" id="ARBA00022692"/>
    </source>
</evidence>
<evidence type="ECO:0000256" key="5">
    <source>
        <dbReference type="ARBA" id="ARBA00022927"/>
    </source>
</evidence>
<dbReference type="Proteomes" id="UP000268084">
    <property type="component" value="Chromosome"/>
</dbReference>
<dbReference type="HAMAP" id="MF_00237">
    <property type="entry name" value="TatB"/>
    <property type="match status" value="1"/>
</dbReference>
<proteinExistence type="inferred from homology"/>
<dbReference type="Pfam" id="PF02416">
    <property type="entry name" value="TatA_B_E"/>
    <property type="match status" value="1"/>
</dbReference>
<accession>A0A3G8ZUG7</accession>
<gene>
    <name evidence="9 10" type="primary">tatB</name>
    <name evidence="10" type="ORF">EH165_08210</name>
</gene>
<dbReference type="InterPro" id="IPR018448">
    <property type="entry name" value="TatB"/>
</dbReference>
<keyword evidence="4 9" id="KW-0812">Transmembrane</keyword>
<dbReference type="GO" id="GO:0033281">
    <property type="term" value="C:TAT protein transport complex"/>
    <property type="evidence" value="ECO:0007669"/>
    <property type="project" value="UniProtKB-UniRule"/>
</dbReference>
<dbReference type="Gene3D" id="1.20.5.3310">
    <property type="match status" value="1"/>
</dbReference>
<organism evidence="10 11">
    <name type="scientific">Nakamurella antarctica</name>
    <dbReference type="NCBI Taxonomy" id="1902245"/>
    <lineage>
        <taxon>Bacteria</taxon>
        <taxon>Bacillati</taxon>
        <taxon>Actinomycetota</taxon>
        <taxon>Actinomycetes</taxon>
        <taxon>Nakamurellales</taxon>
        <taxon>Nakamurellaceae</taxon>
        <taxon>Nakamurella</taxon>
    </lineage>
</organism>
<dbReference type="AlphaFoldDB" id="A0A3G8ZUG7"/>
<dbReference type="InterPro" id="IPR003369">
    <property type="entry name" value="TatA/B/E"/>
</dbReference>
<dbReference type="KEGG" id="nak:EH165_08210"/>
<evidence type="ECO:0000256" key="7">
    <source>
        <dbReference type="ARBA" id="ARBA00023010"/>
    </source>
</evidence>
<sequence>MFGLGWGEILIILGVGVFVLGPERIPVAVRWVSEASKKLKTMAAGAQEDLKREIGPELEELRRQVADLQSLKEYQDLKSLRDMNPKKILQKNILGDQFSGGITGFLGLKDTKAPGDTANAAAAAAGSPGGNWVPISTEKPALLDMNMPVRRVTAPLSKGDIPPFDIEGT</sequence>
<dbReference type="GO" id="GO:0008320">
    <property type="term" value="F:protein transmembrane transporter activity"/>
    <property type="evidence" value="ECO:0007669"/>
    <property type="project" value="UniProtKB-UniRule"/>
</dbReference>
<evidence type="ECO:0000256" key="2">
    <source>
        <dbReference type="ARBA" id="ARBA00022448"/>
    </source>
</evidence>
<keyword evidence="8 9" id="KW-0472">Membrane</keyword>
<comment type="subunit">
    <text evidence="9">The Tat system comprises two distinct complexes: a TatABC complex, containing multiple copies of TatA, TatB and TatC subunits, and a separate TatA complex, containing only TatA subunits. Substrates initially bind to the TatABC complex, which probably triggers association of the separate TatA complex to form the active translocon.</text>
</comment>
<reference evidence="10 11" key="2">
    <citation type="submission" date="2018-12" db="EMBL/GenBank/DDBJ databases">
        <title>Nakamurella antarcticus sp. nov., isolated from Antarctica South Shetland Islands soil.</title>
        <authorList>
            <person name="Peng F."/>
        </authorList>
    </citation>
    <scope>NUCLEOTIDE SEQUENCE [LARGE SCALE GENOMIC DNA]</scope>
    <source>
        <strain evidence="10 11">S14-144</strain>
    </source>
</reference>
<evidence type="ECO:0000256" key="8">
    <source>
        <dbReference type="ARBA" id="ARBA00023136"/>
    </source>
</evidence>
<comment type="function">
    <text evidence="9">Part of the twin-arginine translocation (Tat) system that transports large folded proteins containing a characteristic twin-arginine motif in their signal peptide across membranes. Together with TatC, TatB is part of a receptor directly interacting with Tat signal peptides. TatB may form an oligomeric binding site that transiently accommodates folded Tat precursor proteins before their translocation.</text>
</comment>
<evidence type="ECO:0000256" key="1">
    <source>
        <dbReference type="ARBA" id="ARBA00004167"/>
    </source>
</evidence>
<dbReference type="GO" id="GO:0043953">
    <property type="term" value="P:protein transport by the Tat complex"/>
    <property type="evidence" value="ECO:0007669"/>
    <property type="project" value="UniProtKB-UniRule"/>
</dbReference>
<comment type="similarity">
    <text evidence="9">Belongs to the TatB family.</text>
</comment>
<keyword evidence="2 9" id="KW-0813">Transport</keyword>
<comment type="subcellular location">
    <subcellularLocation>
        <location evidence="9">Cell membrane</location>
        <topology evidence="9">Single-pass membrane protein</topology>
    </subcellularLocation>
    <subcellularLocation>
        <location evidence="1">Membrane</location>
        <topology evidence="1">Single-pass membrane protein</topology>
    </subcellularLocation>
</comment>